<name>A0A9W8ZSI5_9AGAR</name>
<organism evidence="2 3">
    <name type="scientific">Lentinula lateritia</name>
    <dbReference type="NCBI Taxonomy" id="40482"/>
    <lineage>
        <taxon>Eukaryota</taxon>
        <taxon>Fungi</taxon>
        <taxon>Dikarya</taxon>
        <taxon>Basidiomycota</taxon>
        <taxon>Agaricomycotina</taxon>
        <taxon>Agaricomycetes</taxon>
        <taxon>Agaricomycetidae</taxon>
        <taxon>Agaricales</taxon>
        <taxon>Marasmiineae</taxon>
        <taxon>Omphalotaceae</taxon>
        <taxon>Lentinula</taxon>
    </lineage>
</organism>
<dbReference type="AlphaFoldDB" id="A0A9W8ZSI5"/>
<keyword evidence="1" id="KW-0812">Transmembrane</keyword>
<dbReference type="Proteomes" id="UP001150238">
    <property type="component" value="Unassembled WGS sequence"/>
</dbReference>
<feature type="transmembrane region" description="Helical" evidence="1">
    <location>
        <begin position="39"/>
        <end position="56"/>
    </location>
</feature>
<dbReference type="EMBL" id="JANVFS010000050">
    <property type="protein sequence ID" value="KAJ4465540.1"/>
    <property type="molecule type" value="Genomic_DNA"/>
</dbReference>
<keyword evidence="1" id="KW-0472">Membrane</keyword>
<proteinExistence type="predicted"/>
<reference evidence="2" key="1">
    <citation type="submission" date="2022-08" db="EMBL/GenBank/DDBJ databases">
        <authorList>
            <consortium name="DOE Joint Genome Institute"/>
            <person name="Min B."/>
            <person name="Riley R."/>
            <person name="Sierra-Patev S."/>
            <person name="Naranjo-Ortiz M."/>
            <person name="Looney B."/>
            <person name="Konkel Z."/>
            <person name="Slot J.C."/>
            <person name="Sakamoto Y."/>
            <person name="Steenwyk J.L."/>
            <person name="Rokas A."/>
            <person name="Carro J."/>
            <person name="Camarero S."/>
            <person name="Ferreira P."/>
            <person name="Molpeceres G."/>
            <person name="Ruiz-Duenas F.J."/>
            <person name="Serrano A."/>
            <person name="Henrissat B."/>
            <person name="Drula E."/>
            <person name="Hughes K.W."/>
            <person name="Mata J.L."/>
            <person name="Ishikawa N.K."/>
            <person name="Vargas-Isla R."/>
            <person name="Ushijima S."/>
            <person name="Smith C.A."/>
            <person name="Ahrendt S."/>
            <person name="Andreopoulos W."/>
            <person name="He G."/>
            <person name="Labutti K."/>
            <person name="Lipzen A."/>
            <person name="Ng V."/>
            <person name="Sandor L."/>
            <person name="Barry K."/>
            <person name="Martinez A.T."/>
            <person name="Xiao Y."/>
            <person name="Gibbons J.G."/>
            <person name="Terashima K."/>
            <person name="Hibbett D.S."/>
            <person name="Grigoriev I.V."/>
        </authorList>
    </citation>
    <scope>NUCLEOTIDE SEQUENCE</scope>
    <source>
        <strain evidence="2">Sp2 HRB7682 ss15</strain>
    </source>
</reference>
<gene>
    <name evidence="2" type="ORF">C8J55DRAFT_257642</name>
</gene>
<reference evidence="2" key="2">
    <citation type="journal article" date="2023" name="Proc. Natl. Acad. Sci. U.S.A.">
        <title>A global phylogenomic analysis of the shiitake genus Lentinula.</title>
        <authorList>
            <person name="Sierra-Patev S."/>
            <person name="Min B."/>
            <person name="Naranjo-Ortiz M."/>
            <person name="Looney B."/>
            <person name="Konkel Z."/>
            <person name="Slot J.C."/>
            <person name="Sakamoto Y."/>
            <person name="Steenwyk J.L."/>
            <person name="Rokas A."/>
            <person name="Carro J."/>
            <person name="Camarero S."/>
            <person name="Ferreira P."/>
            <person name="Molpeceres G."/>
            <person name="Ruiz-Duenas F.J."/>
            <person name="Serrano A."/>
            <person name="Henrissat B."/>
            <person name="Drula E."/>
            <person name="Hughes K.W."/>
            <person name="Mata J.L."/>
            <person name="Ishikawa N.K."/>
            <person name="Vargas-Isla R."/>
            <person name="Ushijima S."/>
            <person name="Smith C.A."/>
            <person name="Donoghue J."/>
            <person name="Ahrendt S."/>
            <person name="Andreopoulos W."/>
            <person name="He G."/>
            <person name="LaButti K."/>
            <person name="Lipzen A."/>
            <person name="Ng V."/>
            <person name="Riley R."/>
            <person name="Sandor L."/>
            <person name="Barry K."/>
            <person name="Martinez A.T."/>
            <person name="Xiao Y."/>
            <person name="Gibbons J.G."/>
            <person name="Terashima K."/>
            <person name="Grigoriev I.V."/>
            <person name="Hibbett D."/>
        </authorList>
    </citation>
    <scope>NUCLEOTIDE SEQUENCE</scope>
    <source>
        <strain evidence="2">Sp2 HRB7682 ss15</strain>
    </source>
</reference>
<feature type="transmembrane region" description="Helical" evidence="1">
    <location>
        <begin position="83"/>
        <end position="102"/>
    </location>
</feature>
<keyword evidence="1" id="KW-1133">Transmembrane helix</keyword>
<evidence type="ECO:0000256" key="1">
    <source>
        <dbReference type="SAM" id="Phobius"/>
    </source>
</evidence>
<protein>
    <submittedName>
        <fullName evidence="2">Uncharacterized protein</fullName>
    </submittedName>
</protein>
<sequence>MTFFLFLLPCAQLHSQHDFLLIPFCTLLRRCIFITRTFSYLFLSLVLFNLLLLTYFSRTLTSLALSISCTHSFSNITLTRMQYISSSLPFPLFGLSSLLFMYCNRLFRCGTPSLGTEPSINLSIYLLYVLL</sequence>
<accession>A0A9W8ZSI5</accession>
<evidence type="ECO:0000313" key="3">
    <source>
        <dbReference type="Proteomes" id="UP001150238"/>
    </source>
</evidence>
<comment type="caution">
    <text evidence="2">The sequence shown here is derived from an EMBL/GenBank/DDBJ whole genome shotgun (WGS) entry which is preliminary data.</text>
</comment>
<evidence type="ECO:0000313" key="2">
    <source>
        <dbReference type="EMBL" id="KAJ4465540.1"/>
    </source>
</evidence>